<evidence type="ECO:0000313" key="2">
    <source>
        <dbReference type="Proteomes" id="UP000886501"/>
    </source>
</evidence>
<evidence type="ECO:0000313" key="1">
    <source>
        <dbReference type="EMBL" id="KAF9648611.1"/>
    </source>
</evidence>
<proteinExistence type="predicted"/>
<keyword evidence="2" id="KW-1185">Reference proteome</keyword>
<reference evidence="1" key="1">
    <citation type="submission" date="2019-10" db="EMBL/GenBank/DDBJ databases">
        <authorList>
            <consortium name="DOE Joint Genome Institute"/>
            <person name="Kuo A."/>
            <person name="Miyauchi S."/>
            <person name="Kiss E."/>
            <person name="Drula E."/>
            <person name="Kohler A."/>
            <person name="Sanchez-Garcia M."/>
            <person name="Andreopoulos B."/>
            <person name="Barry K.W."/>
            <person name="Bonito G."/>
            <person name="Buee M."/>
            <person name="Carver A."/>
            <person name="Chen C."/>
            <person name="Cichocki N."/>
            <person name="Clum A."/>
            <person name="Culley D."/>
            <person name="Crous P.W."/>
            <person name="Fauchery L."/>
            <person name="Girlanda M."/>
            <person name="Hayes R."/>
            <person name="Keri Z."/>
            <person name="Labutti K."/>
            <person name="Lipzen A."/>
            <person name="Lombard V."/>
            <person name="Magnuson J."/>
            <person name="Maillard F."/>
            <person name="Morin E."/>
            <person name="Murat C."/>
            <person name="Nolan M."/>
            <person name="Ohm R."/>
            <person name="Pangilinan J."/>
            <person name="Pereira M."/>
            <person name="Perotto S."/>
            <person name="Peter M."/>
            <person name="Riley R."/>
            <person name="Sitrit Y."/>
            <person name="Stielow B."/>
            <person name="Szollosi G."/>
            <person name="Zifcakova L."/>
            <person name="Stursova M."/>
            <person name="Spatafora J.W."/>
            <person name="Tedersoo L."/>
            <person name="Vaario L.-M."/>
            <person name="Yamada A."/>
            <person name="Yan M."/>
            <person name="Wang P."/>
            <person name="Xu J."/>
            <person name="Bruns T."/>
            <person name="Baldrian P."/>
            <person name="Vilgalys R."/>
            <person name="Henrissat B."/>
            <person name="Grigoriev I.V."/>
            <person name="Hibbett D."/>
            <person name="Nagy L.G."/>
            <person name="Martin F.M."/>
        </authorList>
    </citation>
    <scope>NUCLEOTIDE SEQUENCE</scope>
    <source>
        <strain evidence="1">P2</strain>
    </source>
</reference>
<dbReference type="EMBL" id="MU118011">
    <property type="protein sequence ID" value="KAF9648611.1"/>
    <property type="molecule type" value="Genomic_DNA"/>
</dbReference>
<dbReference type="Proteomes" id="UP000886501">
    <property type="component" value="Unassembled WGS sequence"/>
</dbReference>
<organism evidence="1 2">
    <name type="scientific">Thelephora ganbajun</name>
    <name type="common">Ganba fungus</name>
    <dbReference type="NCBI Taxonomy" id="370292"/>
    <lineage>
        <taxon>Eukaryota</taxon>
        <taxon>Fungi</taxon>
        <taxon>Dikarya</taxon>
        <taxon>Basidiomycota</taxon>
        <taxon>Agaricomycotina</taxon>
        <taxon>Agaricomycetes</taxon>
        <taxon>Thelephorales</taxon>
        <taxon>Thelephoraceae</taxon>
        <taxon>Thelephora</taxon>
    </lineage>
</organism>
<comment type="caution">
    <text evidence="1">The sequence shown here is derived from an EMBL/GenBank/DDBJ whole genome shotgun (WGS) entry which is preliminary data.</text>
</comment>
<reference evidence="1" key="2">
    <citation type="journal article" date="2020" name="Nat. Commun.">
        <title>Large-scale genome sequencing of mycorrhizal fungi provides insights into the early evolution of symbiotic traits.</title>
        <authorList>
            <person name="Miyauchi S."/>
            <person name="Kiss E."/>
            <person name="Kuo A."/>
            <person name="Drula E."/>
            <person name="Kohler A."/>
            <person name="Sanchez-Garcia M."/>
            <person name="Morin E."/>
            <person name="Andreopoulos B."/>
            <person name="Barry K.W."/>
            <person name="Bonito G."/>
            <person name="Buee M."/>
            <person name="Carver A."/>
            <person name="Chen C."/>
            <person name="Cichocki N."/>
            <person name="Clum A."/>
            <person name="Culley D."/>
            <person name="Crous P.W."/>
            <person name="Fauchery L."/>
            <person name="Girlanda M."/>
            <person name="Hayes R.D."/>
            <person name="Keri Z."/>
            <person name="LaButti K."/>
            <person name="Lipzen A."/>
            <person name="Lombard V."/>
            <person name="Magnuson J."/>
            <person name="Maillard F."/>
            <person name="Murat C."/>
            <person name="Nolan M."/>
            <person name="Ohm R.A."/>
            <person name="Pangilinan J."/>
            <person name="Pereira M.F."/>
            <person name="Perotto S."/>
            <person name="Peter M."/>
            <person name="Pfister S."/>
            <person name="Riley R."/>
            <person name="Sitrit Y."/>
            <person name="Stielow J.B."/>
            <person name="Szollosi G."/>
            <person name="Zifcakova L."/>
            <person name="Stursova M."/>
            <person name="Spatafora J.W."/>
            <person name="Tedersoo L."/>
            <person name="Vaario L.M."/>
            <person name="Yamada A."/>
            <person name="Yan M."/>
            <person name="Wang P."/>
            <person name="Xu J."/>
            <person name="Bruns T."/>
            <person name="Baldrian P."/>
            <person name="Vilgalys R."/>
            <person name="Dunand C."/>
            <person name="Henrissat B."/>
            <person name="Grigoriev I.V."/>
            <person name="Hibbett D."/>
            <person name="Nagy L.G."/>
            <person name="Martin F.M."/>
        </authorList>
    </citation>
    <scope>NUCLEOTIDE SEQUENCE</scope>
    <source>
        <strain evidence="1">P2</strain>
    </source>
</reference>
<name>A0ACB6ZGR9_THEGA</name>
<sequence>MLVGISYGGVFGLLPTIVVEWFGMAHFLENWGLVSLSPLVAGNVFSMTFGRIFDVHSSYSRHEILCLEGVRCYSVSPYATVSACLCGREKGSEVQVEFSRNRRRSSTLEMNSQPILHRPLSKPFTLPLL</sequence>
<accession>A0ACB6ZGR9</accession>
<protein>
    <submittedName>
        <fullName evidence="1">Uncharacterized protein</fullName>
    </submittedName>
</protein>
<gene>
    <name evidence="1" type="ORF">BDM02DRAFT_2236725</name>
</gene>